<accession>A0A8S2XE24</accession>
<feature type="region of interest" description="Disordered" evidence="1">
    <location>
        <begin position="1"/>
        <end position="36"/>
    </location>
</feature>
<reference evidence="2" key="1">
    <citation type="submission" date="2021-02" db="EMBL/GenBank/DDBJ databases">
        <authorList>
            <person name="Nowell W R."/>
        </authorList>
    </citation>
    <scope>NUCLEOTIDE SEQUENCE</scope>
</reference>
<evidence type="ECO:0000256" key="1">
    <source>
        <dbReference type="SAM" id="MobiDB-lite"/>
    </source>
</evidence>
<comment type="caution">
    <text evidence="2">The sequence shown here is derived from an EMBL/GenBank/DDBJ whole genome shotgun (WGS) entry which is preliminary data.</text>
</comment>
<proteinExistence type="predicted"/>
<name>A0A8S2XE24_9BILA</name>
<dbReference type="EMBL" id="CAJOBJ010079107">
    <property type="protein sequence ID" value="CAF4493020.1"/>
    <property type="molecule type" value="Genomic_DNA"/>
</dbReference>
<feature type="non-terminal residue" evidence="2">
    <location>
        <position position="1"/>
    </location>
</feature>
<organism evidence="2 3">
    <name type="scientific">Rotaria magnacalcarata</name>
    <dbReference type="NCBI Taxonomy" id="392030"/>
    <lineage>
        <taxon>Eukaryota</taxon>
        <taxon>Metazoa</taxon>
        <taxon>Spiralia</taxon>
        <taxon>Gnathifera</taxon>
        <taxon>Rotifera</taxon>
        <taxon>Eurotatoria</taxon>
        <taxon>Bdelloidea</taxon>
        <taxon>Philodinida</taxon>
        <taxon>Philodinidae</taxon>
        <taxon>Rotaria</taxon>
    </lineage>
</organism>
<protein>
    <submittedName>
        <fullName evidence="2">Uncharacterized protein</fullName>
    </submittedName>
</protein>
<evidence type="ECO:0000313" key="2">
    <source>
        <dbReference type="EMBL" id="CAF4493020.1"/>
    </source>
</evidence>
<dbReference type="AlphaFoldDB" id="A0A8S2XE24"/>
<evidence type="ECO:0000313" key="3">
    <source>
        <dbReference type="Proteomes" id="UP000681720"/>
    </source>
</evidence>
<feature type="compositionally biased region" description="Low complexity" evidence="1">
    <location>
        <begin position="1"/>
        <end position="16"/>
    </location>
</feature>
<sequence>MHPSPTTSSSTAQPASFNVFPPPTYINTQVAGKHTE</sequence>
<dbReference type="Proteomes" id="UP000681720">
    <property type="component" value="Unassembled WGS sequence"/>
</dbReference>
<gene>
    <name evidence="2" type="ORF">GIL414_LOCUS34344</name>
</gene>